<dbReference type="EMBL" id="CM015722">
    <property type="protein sequence ID" value="KAF3695315.1"/>
    <property type="molecule type" value="Genomic_DNA"/>
</dbReference>
<dbReference type="Pfam" id="PF13088">
    <property type="entry name" value="BNR_2"/>
    <property type="match status" value="1"/>
</dbReference>
<evidence type="ECO:0000256" key="1">
    <source>
        <dbReference type="ARBA" id="ARBA00000427"/>
    </source>
</evidence>
<keyword evidence="4" id="KW-0443">Lipid metabolism</keyword>
<evidence type="ECO:0000313" key="9">
    <source>
        <dbReference type="Proteomes" id="UP000503349"/>
    </source>
</evidence>
<evidence type="ECO:0000256" key="6">
    <source>
        <dbReference type="ARBA" id="ARBA00023295"/>
    </source>
</evidence>
<reference evidence="8 9" key="1">
    <citation type="submission" date="2019-02" db="EMBL/GenBank/DDBJ databases">
        <title>Opniocepnalus argus genome.</title>
        <authorList>
            <person name="Zhou C."/>
            <person name="Xiao S."/>
        </authorList>
    </citation>
    <scope>NUCLEOTIDE SEQUENCE [LARGE SCALE GENOMIC DNA]</scope>
    <source>
        <strain evidence="8">OARG1902GOOAL</strain>
        <tissue evidence="8">Muscle</tissue>
    </source>
</reference>
<gene>
    <name evidence="8" type="ORF">EXN66_Car010991</name>
</gene>
<evidence type="ECO:0000256" key="4">
    <source>
        <dbReference type="ARBA" id="ARBA00022963"/>
    </source>
</evidence>
<dbReference type="InterPro" id="IPR026856">
    <property type="entry name" value="Sialidase_fam"/>
</dbReference>
<feature type="domain" description="Sialidase" evidence="7">
    <location>
        <begin position="88"/>
        <end position="377"/>
    </location>
</feature>
<keyword evidence="6" id="KW-0378">Hydrolase</keyword>
<keyword evidence="5" id="KW-0119">Carbohydrate metabolism</keyword>
<dbReference type="GO" id="GO:0005737">
    <property type="term" value="C:cytoplasm"/>
    <property type="evidence" value="ECO:0007669"/>
    <property type="project" value="TreeGrafter"/>
</dbReference>
<dbReference type="SUPFAM" id="SSF50939">
    <property type="entry name" value="Sialidases"/>
    <property type="match status" value="1"/>
</dbReference>
<dbReference type="PANTHER" id="PTHR10628:SF23">
    <property type="entry name" value="SIALIDASE-3"/>
    <property type="match status" value="1"/>
</dbReference>
<keyword evidence="4" id="KW-0442">Lipid degradation</keyword>
<dbReference type="GO" id="GO:0004308">
    <property type="term" value="F:exo-alpha-sialidase activity"/>
    <property type="evidence" value="ECO:0007669"/>
    <property type="project" value="UniProtKB-EC"/>
</dbReference>
<proteinExistence type="inferred from homology"/>
<reference evidence="9" key="2">
    <citation type="submission" date="2019-02" db="EMBL/GenBank/DDBJ databases">
        <title>Opniocepnalus argus Var Kimnra genome.</title>
        <authorList>
            <person name="Zhou C."/>
            <person name="Xiao S."/>
        </authorList>
    </citation>
    <scope>NUCLEOTIDE SEQUENCE [LARGE SCALE GENOMIC DNA]</scope>
</reference>
<dbReference type="Proteomes" id="UP000503349">
    <property type="component" value="Chromosome 11"/>
</dbReference>
<dbReference type="InterPro" id="IPR036278">
    <property type="entry name" value="Sialidase_sf"/>
</dbReference>
<evidence type="ECO:0000256" key="5">
    <source>
        <dbReference type="ARBA" id="ARBA00023277"/>
    </source>
</evidence>
<name>A0A6G1PYF7_CHAAH</name>
<dbReference type="GO" id="GO:0009313">
    <property type="term" value="P:oligosaccharide catabolic process"/>
    <property type="evidence" value="ECO:0007669"/>
    <property type="project" value="TreeGrafter"/>
</dbReference>
<dbReference type="CDD" id="cd15482">
    <property type="entry name" value="Sialidase_non-viral"/>
    <property type="match status" value="1"/>
</dbReference>
<comment type="similarity">
    <text evidence="2">Belongs to the glycosyl hydrolase 33 family.</text>
</comment>
<evidence type="ECO:0000256" key="2">
    <source>
        <dbReference type="ARBA" id="ARBA00009348"/>
    </source>
</evidence>
<keyword evidence="9" id="KW-1185">Reference proteome</keyword>
<dbReference type="InterPro" id="IPR011040">
    <property type="entry name" value="Sialidase"/>
</dbReference>
<dbReference type="PANTHER" id="PTHR10628">
    <property type="entry name" value="SIALIDASE"/>
    <property type="match status" value="1"/>
</dbReference>
<evidence type="ECO:0000259" key="7">
    <source>
        <dbReference type="Pfam" id="PF13088"/>
    </source>
</evidence>
<keyword evidence="6" id="KW-0326">Glycosidase</keyword>
<comment type="catalytic activity">
    <reaction evidence="1">
        <text>Hydrolysis of alpha-(2-&gt;3)-, alpha-(2-&gt;6)-, alpha-(2-&gt;8)- glycosidic linkages of terminal sialic acid residues in oligosaccharides, glycoproteins, glycolipids, colominic acid and synthetic substrates.</text>
        <dbReference type="EC" id="3.2.1.18"/>
    </reaction>
</comment>
<accession>A0A6G1PYF7</accession>
<dbReference type="GO" id="GO:0006689">
    <property type="term" value="P:ganglioside catabolic process"/>
    <property type="evidence" value="ECO:0007669"/>
    <property type="project" value="TreeGrafter"/>
</dbReference>
<evidence type="ECO:0000256" key="3">
    <source>
        <dbReference type="ARBA" id="ARBA00012733"/>
    </source>
</evidence>
<sequence>MATNPSSELELKRKRTTVFIMEEKPVYRIPALFYDRNEKILLVFAEKRRTKDDAHTFALVMKRGTVNEDKTVTFEEPEIEVVKKAHCGPRPMNPCPVFEKSSNALFLFFIFVKDDASELEQINKYENKACICYIKSTDAGKSWSAVTHLSEKQKEIETESKNWATFAVGPGHGLQTHDGEKLIVPVNGYYSSCCCRSWCCFFTSLCFSLKNCCSWCCSECCSPTQYALSLYSEDQGNTWKFGRKLQTNSGECEMAEFFDDGDKSVIYCNARTAGGYRVEAVSQDGGNEFKPLVSAKKLVETRGGCQGSVVSFPPPDEGQDQKPKWLLYSHPTDTCRKDLGVYLNESPHDSTTWSKPWIINRGPSGYSDLVYMDDGWFACLMECGEKSEIEQIAVKVFSYNDIKKHIKE</sequence>
<dbReference type="Gene3D" id="2.120.10.10">
    <property type="match status" value="1"/>
</dbReference>
<dbReference type="EC" id="3.2.1.18" evidence="3"/>
<dbReference type="AlphaFoldDB" id="A0A6G1PYF7"/>
<dbReference type="GO" id="GO:0016020">
    <property type="term" value="C:membrane"/>
    <property type="evidence" value="ECO:0007669"/>
    <property type="project" value="TreeGrafter"/>
</dbReference>
<protein>
    <recommendedName>
        <fullName evidence="3">exo-alpha-sialidase</fullName>
        <ecNumber evidence="3">3.2.1.18</ecNumber>
    </recommendedName>
</protein>
<evidence type="ECO:0000313" key="8">
    <source>
        <dbReference type="EMBL" id="KAF3695315.1"/>
    </source>
</evidence>
<organism evidence="8 9">
    <name type="scientific">Channa argus</name>
    <name type="common">Northern snakehead</name>
    <name type="synonym">Ophicephalus argus</name>
    <dbReference type="NCBI Taxonomy" id="215402"/>
    <lineage>
        <taxon>Eukaryota</taxon>
        <taxon>Metazoa</taxon>
        <taxon>Chordata</taxon>
        <taxon>Craniata</taxon>
        <taxon>Vertebrata</taxon>
        <taxon>Euteleostomi</taxon>
        <taxon>Actinopterygii</taxon>
        <taxon>Neopterygii</taxon>
        <taxon>Teleostei</taxon>
        <taxon>Neoteleostei</taxon>
        <taxon>Acanthomorphata</taxon>
        <taxon>Anabantaria</taxon>
        <taxon>Anabantiformes</taxon>
        <taxon>Channoidei</taxon>
        <taxon>Channidae</taxon>
        <taxon>Channa</taxon>
    </lineage>
</organism>